<dbReference type="AlphaFoldDB" id="A0A423UIS8"/>
<dbReference type="NCBIfam" id="NF038196">
    <property type="entry name" value="ferrodoxin_EFR1"/>
    <property type="match status" value="1"/>
</dbReference>
<dbReference type="SUPFAM" id="SSF52218">
    <property type="entry name" value="Flavoproteins"/>
    <property type="match status" value="1"/>
</dbReference>
<keyword evidence="1" id="KW-0479">Metal-binding</keyword>
<proteinExistence type="predicted"/>
<comment type="caution">
    <text evidence="5">The sequence shown here is derived from an EMBL/GenBank/DDBJ whole genome shotgun (WGS) entry which is preliminary data.</text>
</comment>
<dbReference type="InterPro" id="IPR017900">
    <property type="entry name" value="4Fe4S_Fe_S_CS"/>
</dbReference>
<reference evidence="6" key="1">
    <citation type="submission" date="2018-05" db="EMBL/GenBank/DDBJ databases">
        <title>Genome Sequencing of selected type strains of the family Eggerthellaceae.</title>
        <authorList>
            <person name="Danylec N."/>
            <person name="Stoll D.A."/>
            <person name="Doetsch A."/>
            <person name="Huch M."/>
        </authorList>
    </citation>
    <scope>NUCLEOTIDE SEQUENCE [LARGE SCALE GENOMIC DNA]</scope>
    <source>
        <strain evidence="6">DSM 27213</strain>
    </source>
</reference>
<dbReference type="GO" id="GO:0046872">
    <property type="term" value="F:metal ion binding"/>
    <property type="evidence" value="ECO:0007669"/>
    <property type="project" value="UniProtKB-KW"/>
</dbReference>
<dbReference type="Gene3D" id="3.30.70.20">
    <property type="match status" value="1"/>
</dbReference>
<dbReference type="RefSeq" id="WP_096227278.1">
    <property type="nucleotide sequence ID" value="NZ_CP168029.1"/>
</dbReference>
<organism evidence="5 6">
    <name type="scientific">Gordonibacter urolithinfaciens</name>
    <dbReference type="NCBI Taxonomy" id="1335613"/>
    <lineage>
        <taxon>Bacteria</taxon>
        <taxon>Bacillati</taxon>
        <taxon>Actinomycetota</taxon>
        <taxon>Coriobacteriia</taxon>
        <taxon>Eggerthellales</taxon>
        <taxon>Eggerthellaceae</taxon>
        <taxon>Gordonibacter</taxon>
    </lineage>
</organism>
<dbReference type="EMBL" id="QIBW01000012">
    <property type="protein sequence ID" value="ROT89071.1"/>
    <property type="molecule type" value="Genomic_DNA"/>
</dbReference>
<accession>A0A423UIS8</accession>
<dbReference type="PROSITE" id="PS51379">
    <property type="entry name" value="4FE4S_FER_2"/>
    <property type="match status" value="2"/>
</dbReference>
<evidence type="ECO:0000256" key="1">
    <source>
        <dbReference type="ARBA" id="ARBA00022723"/>
    </source>
</evidence>
<keyword evidence="3" id="KW-0411">Iron-sulfur</keyword>
<gene>
    <name evidence="5" type="ORF">DMP12_10370</name>
</gene>
<dbReference type="GO" id="GO:0051536">
    <property type="term" value="F:iron-sulfur cluster binding"/>
    <property type="evidence" value="ECO:0007669"/>
    <property type="project" value="UniProtKB-KW"/>
</dbReference>
<evidence type="ECO:0000256" key="2">
    <source>
        <dbReference type="ARBA" id="ARBA00023004"/>
    </source>
</evidence>
<dbReference type="InterPro" id="IPR029039">
    <property type="entry name" value="Flavoprotein-like_sf"/>
</dbReference>
<name>A0A423UIS8_9ACTN</name>
<dbReference type="Proteomes" id="UP000285258">
    <property type="component" value="Unassembled WGS sequence"/>
</dbReference>
<dbReference type="PROSITE" id="PS00198">
    <property type="entry name" value="4FE4S_FER_1"/>
    <property type="match status" value="1"/>
</dbReference>
<feature type="domain" description="4Fe-4S ferredoxin-type" evidence="4">
    <location>
        <begin position="181"/>
        <end position="209"/>
    </location>
</feature>
<dbReference type="SUPFAM" id="SSF54862">
    <property type="entry name" value="4Fe-4S ferredoxins"/>
    <property type="match status" value="1"/>
</dbReference>
<sequence>MILYFSGTGNSRWAARRLADALGDAEVVSINDALKAGEAPALRSERPIAVVAPTYAWRLPRVVDAWLRRVSFEDNRDVYFVLTCGGGVGNAAKYARRLCRVAGLRFRGLAEVVMPENYVALYDVPDEEECRKLLARTGERLDQLAALVQAGVPFPEAPPNMKARFRSGPVNAAFYPALVHDKAFAASDACTSCGLCAARCPLNNIVLEGGRPVWKGECTHCMACIGGCPTEAIEYGEKSKGRRRYYLEEGAVAS</sequence>
<dbReference type="InterPro" id="IPR017896">
    <property type="entry name" value="4Fe4S_Fe-S-bd"/>
</dbReference>
<evidence type="ECO:0000256" key="3">
    <source>
        <dbReference type="ARBA" id="ARBA00023014"/>
    </source>
</evidence>
<protein>
    <submittedName>
        <fullName evidence="5">Flavodoxin</fullName>
    </submittedName>
</protein>
<dbReference type="InterPro" id="IPR047964">
    <property type="entry name" value="EFR1-like"/>
</dbReference>
<evidence type="ECO:0000313" key="6">
    <source>
        <dbReference type="Proteomes" id="UP000285258"/>
    </source>
</evidence>
<evidence type="ECO:0000313" key="5">
    <source>
        <dbReference type="EMBL" id="ROT89071.1"/>
    </source>
</evidence>
<keyword evidence="2" id="KW-0408">Iron</keyword>
<dbReference type="Gene3D" id="3.40.50.360">
    <property type="match status" value="1"/>
</dbReference>
<feature type="domain" description="4Fe-4S ferredoxin-type" evidence="4">
    <location>
        <begin position="210"/>
        <end position="238"/>
    </location>
</feature>
<dbReference type="Pfam" id="PF13187">
    <property type="entry name" value="Fer4_9"/>
    <property type="match status" value="1"/>
</dbReference>
<evidence type="ECO:0000259" key="4">
    <source>
        <dbReference type="PROSITE" id="PS51379"/>
    </source>
</evidence>